<dbReference type="AlphaFoldDB" id="A0A061DKU4"/>
<name>A0A061DKU4_THECC</name>
<protein>
    <recommendedName>
        <fullName evidence="2">Reverse transcriptase zinc-binding domain-containing protein</fullName>
    </recommendedName>
</protein>
<dbReference type="Pfam" id="PF13966">
    <property type="entry name" value="zf-RVT"/>
    <property type="match status" value="1"/>
</dbReference>
<dbReference type="Proteomes" id="UP000026915">
    <property type="component" value="Chromosome 1"/>
</dbReference>
<evidence type="ECO:0000256" key="1">
    <source>
        <dbReference type="SAM" id="MobiDB-lite"/>
    </source>
</evidence>
<accession>A0A061DKU4</accession>
<dbReference type="EMBL" id="CM001879">
    <property type="protein sequence ID" value="EOX93062.1"/>
    <property type="molecule type" value="Genomic_DNA"/>
</dbReference>
<gene>
    <name evidence="3" type="ORF">TCM_001910</name>
</gene>
<dbReference type="HOGENOM" id="CLU_652839_0_0_1"/>
<feature type="domain" description="Reverse transcriptase zinc-binding" evidence="2">
    <location>
        <begin position="253"/>
        <end position="331"/>
    </location>
</feature>
<evidence type="ECO:0000313" key="3">
    <source>
        <dbReference type="EMBL" id="EOX93062.1"/>
    </source>
</evidence>
<reference evidence="3 4" key="1">
    <citation type="journal article" date="2013" name="Genome Biol.">
        <title>The genome sequence of the most widely cultivated cacao type and its use to identify candidate genes regulating pod color.</title>
        <authorList>
            <person name="Motamayor J.C."/>
            <person name="Mockaitis K."/>
            <person name="Schmutz J."/>
            <person name="Haiminen N."/>
            <person name="Iii D.L."/>
            <person name="Cornejo O."/>
            <person name="Findley S.D."/>
            <person name="Zheng P."/>
            <person name="Utro F."/>
            <person name="Royaert S."/>
            <person name="Saski C."/>
            <person name="Jenkins J."/>
            <person name="Podicheti R."/>
            <person name="Zhao M."/>
            <person name="Scheffler B.E."/>
            <person name="Stack J.C."/>
            <person name="Feltus F.A."/>
            <person name="Mustiga G.M."/>
            <person name="Amores F."/>
            <person name="Phillips W."/>
            <person name="Marelli J.P."/>
            <person name="May G.D."/>
            <person name="Shapiro H."/>
            <person name="Ma J."/>
            <person name="Bustamante C.D."/>
            <person name="Schnell R.J."/>
            <person name="Main D."/>
            <person name="Gilbert D."/>
            <person name="Parida L."/>
            <person name="Kuhn D.N."/>
        </authorList>
    </citation>
    <scope>NUCLEOTIDE SEQUENCE [LARGE SCALE GENOMIC DNA]</scope>
    <source>
        <strain evidence="4">cv. Matina 1-6</strain>
    </source>
</reference>
<keyword evidence="4" id="KW-1185">Reference proteome</keyword>
<evidence type="ECO:0000313" key="4">
    <source>
        <dbReference type="Proteomes" id="UP000026915"/>
    </source>
</evidence>
<organism evidence="3 4">
    <name type="scientific">Theobroma cacao</name>
    <name type="common">Cacao</name>
    <name type="synonym">Cocoa</name>
    <dbReference type="NCBI Taxonomy" id="3641"/>
    <lineage>
        <taxon>Eukaryota</taxon>
        <taxon>Viridiplantae</taxon>
        <taxon>Streptophyta</taxon>
        <taxon>Embryophyta</taxon>
        <taxon>Tracheophyta</taxon>
        <taxon>Spermatophyta</taxon>
        <taxon>Magnoliopsida</taxon>
        <taxon>eudicotyledons</taxon>
        <taxon>Gunneridae</taxon>
        <taxon>Pentapetalae</taxon>
        <taxon>rosids</taxon>
        <taxon>malvids</taxon>
        <taxon>Malvales</taxon>
        <taxon>Malvaceae</taxon>
        <taxon>Byttnerioideae</taxon>
        <taxon>Theobroma</taxon>
    </lineage>
</organism>
<feature type="compositionally biased region" description="Polar residues" evidence="1">
    <location>
        <begin position="11"/>
        <end position="21"/>
    </location>
</feature>
<feature type="region of interest" description="Disordered" evidence="1">
    <location>
        <begin position="1"/>
        <end position="23"/>
    </location>
</feature>
<dbReference type="InParanoid" id="A0A061DKU4"/>
<evidence type="ECO:0000259" key="2">
    <source>
        <dbReference type="Pfam" id="PF13966"/>
    </source>
</evidence>
<sequence>MRGYEGRSRKQTVTEANSQAGDESRFTILNHAPNDGCSMQVNTKETMVASMQVNTKEIEVMIENGRKMQNIVRGADANGKMYKSFSKIAPIGTRVEQPKKATLETEGNQKSVVEADKSLICSKDIEGENKQTDREVQEGILDPLKHSVVSLGEKTALRNTTIRLSPVKEDGLGERVKGVRIAKKVGKPPDRTVYSSPNRTTKRDLWEELSTFASGVQRLWMIIVVLQVVQTMPPIITIAQDIPYWGESASSQFMVASAYDYLRKLSSPTKAKPSGIWQGAWKWQGSQRVRTFLFQCLHGRLLTNRERLCRQFTTDSLCPQCRMEDETVTHVERRKKEKVLIGWRAPQVGWVCLNTDGAYNRSIEEAFARGVIRNAEGDWQARLVAKLEESYVVLEQAPTGARKLLMYDMLGVCLPRMIPVQ</sequence>
<dbReference type="eggNOG" id="KOG1075">
    <property type="taxonomic scope" value="Eukaryota"/>
</dbReference>
<dbReference type="InterPro" id="IPR026960">
    <property type="entry name" value="RVT-Znf"/>
</dbReference>
<proteinExistence type="predicted"/>
<dbReference type="Gramene" id="EOX93062">
    <property type="protein sequence ID" value="EOX93062"/>
    <property type="gene ID" value="TCM_001910"/>
</dbReference>